<evidence type="ECO:0000256" key="1">
    <source>
        <dbReference type="SAM" id="MobiDB-lite"/>
    </source>
</evidence>
<proteinExistence type="predicted"/>
<name>A0ABW6XYS9_9ACTN</name>
<dbReference type="EMBL" id="JBIBDZ010000011">
    <property type="protein sequence ID" value="MFF5922664.1"/>
    <property type="molecule type" value="Genomic_DNA"/>
</dbReference>
<sequence length="128" mass="13520">MALRPLPKVPHIVAQEHLCHVGQGCPVAFDANHYSVPTRRARPRRLGGIRATKTQVSLHSTGPDATNGLTLPAVHPRAVGHGAEIVDETHWNGLPTGAGRRVTTGDTPPSPHRGQPLGSAGRTTTKTC</sequence>
<comment type="caution">
    <text evidence="3">The sequence shown here is derived from an EMBL/GenBank/DDBJ whole genome shotgun (WGS) entry which is preliminary data.</text>
</comment>
<dbReference type="Pfam" id="PF22483">
    <property type="entry name" value="Mu-transpos_C_2"/>
    <property type="match status" value="1"/>
</dbReference>
<keyword evidence="4" id="KW-1185">Reference proteome</keyword>
<accession>A0ABW6XYS9</accession>
<dbReference type="RefSeq" id="WP_388310019.1">
    <property type="nucleotide sequence ID" value="NZ_JBIBDZ010000011.1"/>
</dbReference>
<feature type="region of interest" description="Disordered" evidence="1">
    <location>
        <begin position="87"/>
        <end position="128"/>
    </location>
</feature>
<evidence type="ECO:0000259" key="2">
    <source>
        <dbReference type="Pfam" id="PF22483"/>
    </source>
</evidence>
<evidence type="ECO:0000313" key="3">
    <source>
        <dbReference type="EMBL" id="MFF5922664.1"/>
    </source>
</evidence>
<organism evidence="3 4">
    <name type="scientific">Streptomyces flavochromogenes</name>
    <dbReference type="NCBI Taxonomy" id="68199"/>
    <lineage>
        <taxon>Bacteria</taxon>
        <taxon>Bacillati</taxon>
        <taxon>Actinomycetota</taxon>
        <taxon>Actinomycetes</taxon>
        <taxon>Kitasatosporales</taxon>
        <taxon>Streptomycetaceae</taxon>
        <taxon>Streptomyces</taxon>
    </lineage>
</organism>
<evidence type="ECO:0000313" key="4">
    <source>
        <dbReference type="Proteomes" id="UP001602370"/>
    </source>
</evidence>
<gene>
    <name evidence="3" type="ORF">ACFY8C_30685</name>
</gene>
<dbReference type="InterPro" id="IPR054353">
    <property type="entry name" value="IstA-like_C"/>
</dbReference>
<protein>
    <recommendedName>
        <fullName evidence="2">Transposase for insertion sequence element IS21-like C-terminal domain-containing protein</fullName>
    </recommendedName>
</protein>
<feature type="domain" description="Transposase for insertion sequence element IS21-like C-terminal" evidence="2">
    <location>
        <begin position="6"/>
        <end position="87"/>
    </location>
</feature>
<dbReference type="Proteomes" id="UP001602370">
    <property type="component" value="Unassembled WGS sequence"/>
</dbReference>
<reference evidence="3 4" key="1">
    <citation type="submission" date="2024-10" db="EMBL/GenBank/DDBJ databases">
        <title>The Natural Products Discovery Center: Release of the First 8490 Sequenced Strains for Exploring Actinobacteria Biosynthetic Diversity.</title>
        <authorList>
            <person name="Kalkreuter E."/>
            <person name="Kautsar S.A."/>
            <person name="Yang D."/>
            <person name="Bader C.D."/>
            <person name="Teijaro C.N."/>
            <person name="Fluegel L."/>
            <person name="Davis C.M."/>
            <person name="Simpson J.R."/>
            <person name="Lauterbach L."/>
            <person name="Steele A.D."/>
            <person name="Gui C."/>
            <person name="Meng S."/>
            <person name="Li G."/>
            <person name="Viehrig K."/>
            <person name="Ye F."/>
            <person name="Su P."/>
            <person name="Kiefer A.F."/>
            <person name="Nichols A."/>
            <person name="Cepeda A.J."/>
            <person name="Yan W."/>
            <person name="Fan B."/>
            <person name="Jiang Y."/>
            <person name="Adhikari A."/>
            <person name="Zheng C.-J."/>
            <person name="Schuster L."/>
            <person name="Cowan T.M."/>
            <person name="Smanski M.J."/>
            <person name="Chevrette M.G."/>
            <person name="De Carvalho L.P.S."/>
            <person name="Shen B."/>
        </authorList>
    </citation>
    <scope>NUCLEOTIDE SEQUENCE [LARGE SCALE GENOMIC DNA]</scope>
    <source>
        <strain evidence="3 4">NPDC012605</strain>
    </source>
</reference>